<dbReference type="InterPro" id="IPR007066">
    <property type="entry name" value="RNA_pol_Rpb1_3"/>
</dbReference>
<dbReference type="PANTHER" id="PTHR19376">
    <property type="entry name" value="DNA-DIRECTED RNA POLYMERASE"/>
    <property type="match status" value="1"/>
</dbReference>
<comment type="function">
    <text evidence="7 8">DNA-dependent RNA polymerase catalyzes the transcription of DNA into RNA using the four ribonucleoside triphosphates as substrates.</text>
</comment>
<protein>
    <recommendedName>
        <fullName evidence="7">DNA-directed RNA polymerase subunit beta'</fullName>
        <shortName evidence="7">RNAP subunit beta'</shortName>
        <ecNumber evidence="7">2.7.7.6</ecNumber>
    </recommendedName>
    <alternativeName>
        <fullName evidence="7">RNA polymerase subunit beta'</fullName>
    </alternativeName>
    <alternativeName>
        <fullName evidence="7">Transcriptase subunit beta'</fullName>
    </alternativeName>
</protein>
<keyword evidence="7" id="KW-0460">Magnesium</keyword>
<evidence type="ECO:0000256" key="2">
    <source>
        <dbReference type="ARBA" id="ARBA00022679"/>
    </source>
</evidence>
<dbReference type="GO" id="GO:0000287">
    <property type="term" value="F:magnesium ion binding"/>
    <property type="evidence" value="ECO:0007669"/>
    <property type="project" value="UniProtKB-UniRule"/>
</dbReference>
<dbReference type="GO" id="GO:0000428">
    <property type="term" value="C:DNA-directed RNA polymerase complex"/>
    <property type="evidence" value="ECO:0007669"/>
    <property type="project" value="UniProtKB-KW"/>
</dbReference>
<evidence type="ECO:0000256" key="9">
    <source>
        <dbReference type="SAM" id="Coils"/>
    </source>
</evidence>
<dbReference type="Gene3D" id="1.10.274.100">
    <property type="entry name" value="RNA polymerase Rpb1, domain 3"/>
    <property type="match status" value="2"/>
</dbReference>
<dbReference type="Pfam" id="PF00623">
    <property type="entry name" value="RNA_pol_Rpb1_2"/>
    <property type="match status" value="1"/>
</dbReference>
<dbReference type="PANTHER" id="PTHR19376:SF54">
    <property type="entry name" value="DNA-DIRECTED RNA POLYMERASE SUBUNIT BETA"/>
    <property type="match status" value="1"/>
</dbReference>
<dbReference type="Proteomes" id="UP000176705">
    <property type="component" value="Unassembled WGS sequence"/>
</dbReference>
<feature type="binding site" evidence="7">
    <location>
        <position position="84"/>
    </location>
    <ligand>
        <name>Zn(2+)</name>
        <dbReference type="ChEBI" id="CHEBI:29105"/>
        <label>1</label>
    </ligand>
</feature>
<dbReference type="InterPro" id="IPR012754">
    <property type="entry name" value="DNA-dir_RpoC_beta_prime_bact"/>
</dbReference>
<evidence type="ECO:0000313" key="12">
    <source>
        <dbReference type="Proteomes" id="UP000176705"/>
    </source>
</evidence>
<feature type="domain" description="RNA polymerase N-terminal" evidence="10">
    <location>
        <begin position="270"/>
        <end position="553"/>
    </location>
</feature>
<comment type="caution">
    <text evidence="11">The sequence shown here is derived from an EMBL/GenBank/DDBJ whole genome shotgun (WGS) entry which is preliminary data.</text>
</comment>
<evidence type="ECO:0000256" key="8">
    <source>
        <dbReference type="RuleBase" id="RU004279"/>
    </source>
</evidence>
<accession>A0A1G2LCB3</accession>
<dbReference type="AlphaFoldDB" id="A0A1G2LCB3"/>
<dbReference type="InterPro" id="IPR007081">
    <property type="entry name" value="RNA_pol_Rpb1_5"/>
</dbReference>
<dbReference type="InterPro" id="IPR045867">
    <property type="entry name" value="DNA-dir_RpoC_beta_prime"/>
</dbReference>
<feature type="binding site" evidence="7">
    <location>
        <position position="68"/>
    </location>
    <ligand>
        <name>Zn(2+)</name>
        <dbReference type="ChEBI" id="CHEBI:29105"/>
        <label>1</label>
    </ligand>
</feature>
<feature type="binding site" evidence="7">
    <location>
        <position position="503"/>
    </location>
    <ligand>
        <name>Mg(2+)</name>
        <dbReference type="ChEBI" id="CHEBI:18420"/>
    </ligand>
</feature>
<keyword evidence="2 7" id="KW-0808">Transferase</keyword>
<evidence type="ECO:0000256" key="6">
    <source>
        <dbReference type="ARBA" id="ARBA00048552"/>
    </source>
</evidence>
<proteinExistence type="inferred from homology"/>
<keyword evidence="9" id="KW-0175">Coiled coil</keyword>
<feature type="binding site" evidence="7">
    <location>
        <position position="833"/>
    </location>
    <ligand>
        <name>Zn(2+)</name>
        <dbReference type="ChEBI" id="CHEBI:29105"/>
        <label>2</label>
    </ligand>
</feature>
<dbReference type="SMART" id="SM00663">
    <property type="entry name" value="RPOLA_N"/>
    <property type="match status" value="1"/>
</dbReference>
<dbReference type="GO" id="GO:0003677">
    <property type="term" value="F:DNA binding"/>
    <property type="evidence" value="ECO:0007669"/>
    <property type="project" value="UniProtKB-UniRule"/>
</dbReference>
<comment type="cofactor">
    <cofactor evidence="7">
        <name>Zn(2+)</name>
        <dbReference type="ChEBI" id="CHEBI:29105"/>
    </cofactor>
    <text evidence="7">Binds 2 Zn(2+) ions per subunit.</text>
</comment>
<dbReference type="GO" id="GO:0003899">
    <property type="term" value="F:DNA-directed RNA polymerase activity"/>
    <property type="evidence" value="ECO:0007669"/>
    <property type="project" value="UniProtKB-UniRule"/>
</dbReference>
<dbReference type="Gene3D" id="2.40.40.20">
    <property type="match status" value="1"/>
</dbReference>
<feature type="binding site" evidence="7">
    <location>
        <position position="906"/>
    </location>
    <ligand>
        <name>Zn(2+)</name>
        <dbReference type="ChEBI" id="CHEBI:29105"/>
        <label>2</label>
    </ligand>
</feature>
<gene>
    <name evidence="7" type="primary">rpoC</name>
    <name evidence="11" type="ORF">A3B37_03450</name>
</gene>
<dbReference type="EC" id="2.7.7.6" evidence="7"/>
<dbReference type="EMBL" id="MHQS01000005">
    <property type="protein sequence ID" value="OHA09240.1"/>
    <property type="molecule type" value="Genomic_DNA"/>
</dbReference>
<keyword evidence="7" id="KW-0862">Zinc</keyword>
<comment type="subunit">
    <text evidence="7">The RNAP catalytic core consists of 2 alpha, 1 beta, 1 beta' and 1 omega subunit. When a sigma factor is associated with the core the holoenzyme is formed, which can initiate transcription.</text>
</comment>
<dbReference type="Pfam" id="PF04997">
    <property type="entry name" value="RNA_pol_Rpb1_1"/>
    <property type="match status" value="1"/>
</dbReference>
<keyword evidence="1 7" id="KW-0240">DNA-directed RNA polymerase</keyword>
<feature type="binding site" evidence="7">
    <location>
        <position position="66"/>
    </location>
    <ligand>
        <name>Zn(2+)</name>
        <dbReference type="ChEBI" id="CHEBI:29105"/>
        <label>1</label>
    </ligand>
</feature>
<dbReference type="InterPro" id="IPR042102">
    <property type="entry name" value="RNA_pol_Rpb1_3_sf"/>
</dbReference>
<dbReference type="HAMAP" id="MF_01322">
    <property type="entry name" value="RNApol_bact_RpoC"/>
    <property type="match status" value="1"/>
</dbReference>
<evidence type="ECO:0000256" key="4">
    <source>
        <dbReference type="ARBA" id="ARBA00022723"/>
    </source>
</evidence>
<reference evidence="11 12" key="1">
    <citation type="journal article" date="2016" name="Nat. Commun.">
        <title>Thousands of microbial genomes shed light on interconnected biogeochemical processes in an aquifer system.</title>
        <authorList>
            <person name="Anantharaman K."/>
            <person name="Brown C.T."/>
            <person name="Hug L.A."/>
            <person name="Sharon I."/>
            <person name="Castelle C.J."/>
            <person name="Probst A.J."/>
            <person name="Thomas B.C."/>
            <person name="Singh A."/>
            <person name="Wilkins M.J."/>
            <person name="Karaoz U."/>
            <person name="Brodie E.L."/>
            <person name="Williams K.H."/>
            <person name="Hubbard S.S."/>
            <person name="Banfield J.F."/>
        </authorList>
    </citation>
    <scope>NUCLEOTIDE SEQUENCE [LARGE SCALE GENOMIC DNA]</scope>
</reference>
<dbReference type="Gene3D" id="1.10.132.30">
    <property type="match status" value="1"/>
</dbReference>
<keyword evidence="5 7" id="KW-0804">Transcription</keyword>
<evidence type="ECO:0000256" key="1">
    <source>
        <dbReference type="ARBA" id="ARBA00022478"/>
    </source>
</evidence>
<dbReference type="InterPro" id="IPR038120">
    <property type="entry name" value="Rpb1_funnel_sf"/>
</dbReference>
<dbReference type="GO" id="GO:0008270">
    <property type="term" value="F:zinc ion binding"/>
    <property type="evidence" value="ECO:0007669"/>
    <property type="project" value="UniProtKB-UniRule"/>
</dbReference>
<name>A0A1G2LCB3_9BACT</name>
<feature type="binding site" evidence="7">
    <location>
        <position position="916"/>
    </location>
    <ligand>
        <name>Zn(2+)</name>
        <dbReference type="ChEBI" id="CHEBI:29105"/>
        <label>2</label>
    </ligand>
</feature>
<dbReference type="SUPFAM" id="SSF64484">
    <property type="entry name" value="beta and beta-prime subunits of DNA dependent RNA-polymerase"/>
    <property type="match status" value="1"/>
</dbReference>
<dbReference type="Gene3D" id="2.40.50.100">
    <property type="match status" value="1"/>
</dbReference>
<evidence type="ECO:0000256" key="7">
    <source>
        <dbReference type="HAMAP-Rule" id="MF_01322"/>
    </source>
</evidence>
<evidence type="ECO:0000313" key="11">
    <source>
        <dbReference type="EMBL" id="OHA09240.1"/>
    </source>
</evidence>
<dbReference type="Pfam" id="PF04998">
    <property type="entry name" value="RNA_pol_Rpb1_5"/>
    <property type="match status" value="1"/>
</dbReference>
<dbReference type="InterPro" id="IPR000722">
    <property type="entry name" value="RNA_pol_asu"/>
</dbReference>
<comment type="cofactor">
    <cofactor evidence="7">
        <name>Mg(2+)</name>
        <dbReference type="ChEBI" id="CHEBI:18420"/>
    </cofactor>
    <text evidence="7">Binds 1 Mg(2+) ion per subunit.</text>
</comment>
<organism evidence="11 12">
    <name type="scientific">Candidatus Sungbacteria bacterium RIFCSPLOWO2_01_FULL_59_16</name>
    <dbReference type="NCBI Taxonomy" id="1802280"/>
    <lineage>
        <taxon>Bacteria</taxon>
        <taxon>Candidatus Sungiibacteriota</taxon>
    </lineage>
</organism>
<dbReference type="GO" id="GO:0006351">
    <property type="term" value="P:DNA-templated transcription"/>
    <property type="evidence" value="ECO:0007669"/>
    <property type="project" value="UniProtKB-UniRule"/>
</dbReference>
<comment type="catalytic activity">
    <reaction evidence="6 7 8">
        <text>RNA(n) + a ribonucleoside 5'-triphosphate = RNA(n+1) + diphosphate</text>
        <dbReference type="Rhea" id="RHEA:21248"/>
        <dbReference type="Rhea" id="RHEA-COMP:14527"/>
        <dbReference type="Rhea" id="RHEA-COMP:17342"/>
        <dbReference type="ChEBI" id="CHEBI:33019"/>
        <dbReference type="ChEBI" id="CHEBI:61557"/>
        <dbReference type="ChEBI" id="CHEBI:140395"/>
        <dbReference type="EC" id="2.7.7.6"/>
    </reaction>
</comment>
<dbReference type="InterPro" id="IPR044893">
    <property type="entry name" value="RNA_pol_Rpb1_clamp_domain"/>
</dbReference>
<dbReference type="Gene3D" id="1.10.1790.20">
    <property type="match status" value="1"/>
</dbReference>
<dbReference type="Gene3D" id="4.10.860.120">
    <property type="entry name" value="RNA polymerase II, clamp domain"/>
    <property type="match status" value="1"/>
</dbReference>
<feature type="binding site" evidence="7">
    <location>
        <position position="913"/>
    </location>
    <ligand>
        <name>Zn(2+)</name>
        <dbReference type="ChEBI" id="CHEBI:29105"/>
        <label>2</label>
    </ligand>
</feature>
<dbReference type="STRING" id="1802280.A3B37_03450"/>
<keyword evidence="3 7" id="KW-0548">Nucleotidyltransferase</keyword>
<evidence type="ECO:0000256" key="3">
    <source>
        <dbReference type="ARBA" id="ARBA00022695"/>
    </source>
</evidence>
<dbReference type="CDD" id="cd01609">
    <property type="entry name" value="RNAP_beta'_N"/>
    <property type="match status" value="1"/>
</dbReference>
<comment type="similarity">
    <text evidence="7 8">Belongs to the RNA polymerase beta' chain family.</text>
</comment>
<dbReference type="InterPro" id="IPR006592">
    <property type="entry name" value="RNA_pol_N"/>
</dbReference>
<sequence length="1220" mass="135902">MNGVSTETRINDFSSIVLKLASAEEILSWSHGEVTKPETINYRTAKPERDGLFDERIFGPTKDYECYCGKYRRIRYKGIICDKCGVEVTRAIVRRERMGHIKLAAPVAHIWFLRGVPSKIGLILDLSVNELEKVIYFAGYIVTAIHEDKRRQATQEIEREFKVKSAKATASETEKLKLAKEKAKEELRSLKLLAVLSEVEYHRLAMKYGDVFDAGIGAESIRKILEAVDLEKLQQNLEAEFETVSAVLKKKYLKRLKVVRAMVKNRIRPEWMFLAVLPVIPPDLRPMVPLDGGRYASSDLNDLYRRVINRNNRLKRLYELRAPEVITRNEKRMLQEAVDALIDNASRRGQAAVSSQIQRRPLRSLADMLKGKQGRFRQNLLGKRVDYSGRSVIVVGPELKLHQCGLPKEMALELFKPFVIRKLIERELAHNIKGAGRIIEERPPEVWALLEEVIREGRLVLLNRAPTLHRLGIQAFQPVLIEGHAIEIHPMVCPPFNADFDGDQMAVHVPLTEEAQRESREIMLSTVNLLKPANGDPIVEPTKDMILGSFWATTVAPGAKGEGLTFADEKEAIIAYECGAVDIRAKIRVRIGERSLDADAGGRGFAETTVGRLLFNRTLPSDYPFLNREMGARDVEELVSDIIRRYGIAATPPTLDNLKRFGFHYATVSGISWGMDDLVTPPEKTQWVADAEKEIAVIDDYHRRGLLTDRERYDRVVEIWRGVMDKVRDALPHTLDPTGSVSIMVTSKARGTWLAVNQMSGMKGLVVNPAGKVIELPVLSSYKEGLNVLEFFISTHGARKGTADTALKTAVAGYLTRRLVDVAQDVIIAEEDCGTRRGIAVMRSDSEEIGRPFGLRVKSRIAAEPVTHSDGTVLVKAGELITGAMTEKIEADAAIQKLTVRSPLACKGISGICRMCYGLDLGRGELIKLGEAVGIVAAQSIGEPGTQLTMRTFHTGGVAGGGDITTGLPRVNEIFEAQVPKGQAALADVNGTVMEIKEANREKLIRVAPEGASEEAVELKPKRRLRILPVKKAKRDEEFREYRIPPGTAVLVKAGSSIQKGDPLSEGHADLQELFKIAGREATERYIIKEIQKIYSLQGAPIHDKHIEVIVRQMFSRVRIRDGGDTAFTAGEVLEKSRFREENRRAEREGRRPATAYQILLGITKVALTTTSFLSAASFQETARVLINAAIEGKEDVLRGLKENVIIGRLIPAGTGYRRK</sequence>
<feature type="binding site" evidence="7">
    <location>
        <position position="81"/>
    </location>
    <ligand>
        <name>Zn(2+)</name>
        <dbReference type="ChEBI" id="CHEBI:29105"/>
        <label>1</label>
    </ligand>
</feature>
<feature type="binding site" evidence="7">
    <location>
        <position position="501"/>
    </location>
    <ligand>
        <name>Mg(2+)</name>
        <dbReference type="ChEBI" id="CHEBI:18420"/>
    </ligand>
</feature>
<dbReference type="Gene3D" id="1.10.150.390">
    <property type="match status" value="1"/>
</dbReference>
<dbReference type="Pfam" id="PF04983">
    <property type="entry name" value="RNA_pol_Rpb1_3"/>
    <property type="match status" value="1"/>
</dbReference>
<feature type="coiled-coil region" evidence="9">
    <location>
        <begin position="166"/>
        <end position="193"/>
    </location>
</feature>
<evidence type="ECO:0000259" key="10">
    <source>
        <dbReference type="SMART" id="SM00663"/>
    </source>
</evidence>
<keyword evidence="4 7" id="KW-0479">Metal-binding</keyword>
<feature type="binding site" evidence="7">
    <location>
        <position position="499"/>
    </location>
    <ligand>
        <name>Mg(2+)</name>
        <dbReference type="ChEBI" id="CHEBI:18420"/>
    </ligand>
</feature>
<dbReference type="Gene3D" id="1.10.40.90">
    <property type="match status" value="1"/>
</dbReference>
<dbReference type="InterPro" id="IPR007080">
    <property type="entry name" value="RNA_pol_Rpb1_1"/>
</dbReference>
<dbReference type="NCBIfam" id="TIGR02386">
    <property type="entry name" value="rpoC_TIGR"/>
    <property type="match status" value="1"/>
</dbReference>
<evidence type="ECO:0000256" key="5">
    <source>
        <dbReference type="ARBA" id="ARBA00023163"/>
    </source>
</evidence>
<dbReference type="CDD" id="cd02655">
    <property type="entry name" value="RNAP_beta'_C"/>
    <property type="match status" value="1"/>
</dbReference>